<dbReference type="Gene3D" id="3.20.20.150">
    <property type="entry name" value="Divalent-metal-dependent TIM barrel enzymes"/>
    <property type="match status" value="1"/>
</dbReference>
<feature type="binding site" evidence="6">
    <location>
        <position position="363"/>
    </location>
    <ligand>
        <name>S-adenosyl-L-methionine</name>
        <dbReference type="ChEBI" id="CHEBI:59789"/>
    </ligand>
</feature>
<dbReference type="InterPro" id="IPR035248">
    <property type="entry name" value="PRMT5_C"/>
</dbReference>
<dbReference type="STRING" id="30019.A0A0M4EEJ1"/>
<keyword evidence="2 4" id="KW-0808">Transferase</keyword>
<dbReference type="GO" id="GO:0032259">
    <property type="term" value="P:methylation"/>
    <property type="evidence" value="ECO:0007669"/>
    <property type="project" value="UniProtKB-KW"/>
</dbReference>
<evidence type="ECO:0000313" key="11">
    <source>
        <dbReference type="EMBL" id="ALC42515.1"/>
    </source>
</evidence>
<dbReference type="SUPFAM" id="SSF53335">
    <property type="entry name" value="S-adenosyl-L-methionine-dependent methyltransferases"/>
    <property type="match status" value="1"/>
</dbReference>
<dbReference type="Pfam" id="PF17286">
    <property type="entry name" value="PRMT5_C"/>
    <property type="match status" value="1"/>
</dbReference>
<dbReference type="Pfam" id="PF17285">
    <property type="entry name" value="PRMT5_TIM"/>
    <property type="match status" value="1"/>
</dbReference>
<dbReference type="InterPro" id="IPR035075">
    <property type="entry name" value="PRMT5"/>
</dbReference>
<dbReference type="Gene3D" id="3.40.50.150">
    <property type="entry name" value="Vaccinia Virus protein VP39"/>
    <property type="match status" value="1"/>
</dbReference>
<dbReference type="InterPro" id="IPR029063">
    <property type="entry name" value="SAM-dependent_MTases_sf"/>
</dbReference>
<dbReference type="PANTHER" id="PTHR10738">
    <property type="entry name" value="PROTEIN ARGININE N-METHYLTRANSFERASE 5"/>
    <property type="match status" value="1"/>
</dbReference>
<dbReference type="PANTHER" id="PTHR10738:SF0">
    <property type="entry name" value="PROTEIN ARGININE N-METHYLTRANSFERASE 5"/>
    <property type="match status" value="1"/>
</dbReference>
<dbReference type="GO" id="GO:0005634">
    <property type="term" value="C:nucleus"/>
    <property type="evidence" value="ECO:0007669"/>
    <property type="project" value="TreeGrafter"/>
</dbReference>
<dbReference type="GO" id="GO:0005829">
    <property type="term" value="C:cytosol"/>
    <property type="evidence" value="ECO:0007669"/>
    <property type="project" value="TreeGrafter"/>
</dbReference>
<evidence type="ECO:0000256" key="6">
    <source>
        <dbReference type="PIRSR" id="PIRSR015894-2"/>
    </source>
</evidence>
<dbReference type="Gene3D" id="2.70.160.11">
    <property type="entry name" value="Hnrnp arginine n-methyltransferase1"/>
    <property type="match status" value="1"/>
</dbReference>
<evidence type="ECO:0000256" key="3">
    <source>
        <dbReference type="ARBA" id="ARBA00022691"/>
    </source>
</evidence>
<organism evidence="11 12">
    <name type="scientific">Drosophila busckii</name>
    <name type="common">Fruit fly</name>
    <dbReference type="NCBI Taxonomy" id="30019"/>
    <lineage>
        <taxon>Eukaryota</taxon>
        <taxon>Metazoa</taxon>
        <taxon>Ecdysozoa</taxon>
        <taxon>Arthropoda</taxon>
        <taxon>Hexapoda</taxon>
        <taxon>Insecta</taxon>
        <taxon>Pterygota</taxon>
        <taxon>Neoptera</taxon>
        <taxon>Endopterygota</taxon>
        <taxon>Diptera</taxon>
        <taxon>Brachycera</taxon>
        <taxon>Muscomorpha</taxon>
        <taxon>Ephydroidea</taxon>
        <taxon>Drosophilidae</taxon>
        <taxon>Drosophila</taxon>
    </lineage>
</organism>
<evidence type="ECO:0000259" key="8">
    <source>
        <dbReference type="Pfam" id="PF05185"/>
    </source>
</evidence>
<keyword evidence="3 4" id="KW-0949">S-adenosyl-L-methionine</keyword>
<dbReference type="GO" id="GO:0006355">
    <property type="term" value="P:regulation of DNA-templated transcription"/>
    <property type="evidence" value="ECO:0007669"/>
    <property type="project" value="TreeGrafter"/>
</dbReference>
<evidence type="ECO:0000256" key="5">
    <source>
        <dbReference type="PIRSR" id="PIRSR015894-1"/>
    </source>
</evidence>
<feature type="site" description="Critical for specifying symmetric addition of methyl groups" evidence="7">
    <location>
        <position position="298"/>
    </location>
</feature>
<dbReference type="InterPro" id="IPR007857">
    <property type="entry name" value="Arg_MeTrfase_PRMT5"/>
</dbReference>
<dbReference type="AlphaFoldDB" id="A0A0M4EEJ1"/>
<gene>
    <name evidence="11" type="ORF">Dbus_chr2Rg2094</name>
</gene>
<dbReference type="Pfam" id="PF05185">
    <property type="entry name" value="PRMT5"/>
    <property type="match status" value="1"/>
</dbReference>
<dbReference type="InterPro" id="IPR035247">
    <property type="entry name" value="PRMT5_TIM"/>
</dbReference>
<accession>A0A0M4EEJ1</accession>
<dbReference type="GO" id="GO:0016274">
    <property type="term" value="F:protein-arginine N-methyltransferase activity"/>
    <property type="evidence" value="ECO:0007669"/>
    <property type="project" value="InterPro"/>
</dbReference>
<evidence type="ECO:0000256" key="1">
    <source>
        <dbReference type="ARBA" id="ARBA00022603"/>
    </source>
</evidence>
<evidence type="ECO:0000313" key="12">
    <source>
        <dbReference type="Proteomes" id="UP000494163"/>
    </source>
</evidence>
<feature type="domain" description="PRMT5 arginine-N-methyltransferase" evidence="8">
    <location>
        <begin position="269"/>
        <end position="436"/>
    </location>
</feature>
<keyword evidence="12" id="KW-1185">Reference proteome</keyword>
<reference evidence="11 12" key="1">
    <citation type="submission" date="2015-08" db="EMBL/GenBank/DDBJ databases">
        <title>Ancestral chromatin configuration constrains chromatin evolution on differentiating sex chromosomes in Drosophila.</title>
        <authorList>
            <person name="Zhou Q."/>
            <person name="Bachtrog D."/>
        </authorList>
    </citation>
    <scope>NUCLEOTIDE SEQUENCE [LARGE SCALE GENOMIC DNA]</scope>
    <source>
        <tissue evidence="11">Whole larvae</tissue>
    </source>
</reference>
<sequence>MNYYVCLHQEGISSISKLIHKAHANNYNVVATSINANMLPMDPLPTDPTYPATLLSAVEWNSKMIFMLSDVDVDSPNEKLRQYSKEALLRDITWAEHLQNNGSVMVRLRGPNNDNLADIIKTKAKGNWFVHVPITNPELTTFEHRQDASESDIEQAQAVDPWSWWNNLRFAINHHPKVKVVLELSDSDRPTRENVRRWLGEPIEAIIIPSSLFVRNRNNYYVLLKEWQVIIGHFISVRANIIISTNPNDNAISQYADYAKKLINDNSDTHALNNYENMLEIPLQPLCDNLDSYTYEIFETDPVKYKLYQEAVKQALLDHVSDNEAKRKKIVVMVLGGGRGPLARAVFNAAQLTNSKVRVYIIEKNPSAIRTLSNMVKTLWSKQDVHIFSKDMREFQPPELADILVSELLGSFGDNELSPECLDGALKLLKPNGISIPCKSTSYMNPLMSAVLHNNVSQLTGTVPAFNCGYVALLKNVYHIDEPQALFEFIHPNRAAKVDNTRDMELHFKAVSDCVLNGVGGYFDTQLYKDIVLSINPLTHTPGMFSWFPMFFPIHPHKIKAGDRISFKFRRCVDKEKVWYEWQLTAPELGDVHNVGGKGYNMKLG</sequence>
<evidence type="ECO:0000256" key="7">
    <source>
        <dbReference type="PIRSR" id="PIRSR015894-3"/>
    </source>
</evidence>
<evidence type="ECO:0000259" key="10">
    <source>
        <dbReference type="Pfam" id="PF17286"/>
    </source>
</evidence>
<feature type="binding site" evidence="6">
    <location>
        <begin position="304"/>
        <end position="305"/>
    </location>
    <ligand>
        <name>S-adenosyl-L-methionine</name>
        <dbReference type="ChEBI" id="CHEBI:59789"/>
    </ligand>
</feature>
<dbReference type="SMR" id="A0A0M4EEJ1"/>
<feature type="binding site" evidence="6">
    <location>
        <begin position="391"/>
        <end position="392"/>
    </location>
    <ligand>
        <name>S-adenosyl-L-methionine</name>
        <dbReference type="ChEBI" id="CHEBI:59789"/>
    </ligand>
</feature>
<name>A0A0M4EEJ1_DROBS</name>
<dbReference type="InterPro" id="IPR025799">
    <property type="entry name" value="Arg_MeTrfase"/>
</dbReference>
<protein>
    <recommendedName>
        <fullName evidence="4">Protein arginine N-methyltransferase</fullName>
    </recommendedName>
</protein>
<evidence type="ECO:0000256" key="4">
    <source>
        <dbReference type="PIRNR" id="PIRNR015894"/>
    </source>
</evidence>
<dbReference type="PIRSF" id="PIRSF015894">
    <property type="entry name" value="Skb1_MeTrfase"/>
    <property type="match status" value="1"/>
</dbReference>
<feature type="binding site" evidence="6">
    <location>
        <position position="295"/>
    </location>
    <ligand>
        <name>S-adenosyl-L-methionine</name>
        <dbReference type="ChEBI" id="CHEBI:59789"/>
    </ligand>
</feature>
<dbReference type="OrthoDB" id="1368803at2759"/>
<proteinExistence type="inferred from homology"/>
<feature type="active site" description="Proton donor/acceptor" evidence="5">
    <location>
        <position position="407"/>
    </location>
</feature>
<evidence type="ECO:0000259" key="9">
    <source>
        <dbReference type="Pfam" id="PF17285"/>
    </source>
</evidence>
<feature type="domain" description="PRMT5 TIM barrel" evidence="9">
    <location>
        <begin position="27"/>
        <end position="264"/>
    </location>
</feature>
<dbReference type="Proteomes" id="UP000494163">
    <property type="component" value="Chromosome 2R"/>
</dbReference>
<dbReference type="EMBL" id="CP012524">
    <property type="protein sequence ID" value="ALC42515.1"/>
    <property type="molecule type" value="Genomic_DNA"/>
</dbReference>
<evidence type="ECO:0000256" key="2">
    <source>
        <dbReference type="ARBA" id="ARBA00022679"/>
    </source>
</evidence>
<dbReference type="OMA" id="KIDNTRC"/>
<feature type="domain" description="PRMT5 oligomerisation" evidence="10">
    <location>
        <begin position="440"/>
        <end position="602"/>
    </location>
</feature>
<dbReference type="PROSITE" id="PS51678">
    <property type="entry name" value="SAM_MT_PRMT"/>
    <property type="match status" value="1"/>
</dbReference>
<feature type="active site" description="Proton donor/acceptor" evidence="5">
    <location>
        <position position="416"/>
    </location>
</feature>
<comment type="similarity">
    <text evidence="4">Belongs to the class I-like SAM-binding methyltransferase superfamily.</text>
</comment>
<keyword evidence="1 4" id="KW-0489">Methyltransferase</keyword>